<dbReference type="AlphaFoldDB" id="A0A2N0QGQ6"/>
<name>A0A2N0QGQ6_9GLOM</name>
<dbReference type="VEuPathDB" id="FungiDB:RhiirA1_487002"/>
<evidence type="ECO:0000313" key="2">
    <source>
        <dbReference type="Proteomes" id="UP000232688"/>
    </source>
</evidence>
<dbReference type="EMBL" id="LLXH01010641">
    <property type="protein sequence ID" value="PKC50225.1"/>
    <property type="molecule type" value="Genomic_DNA"/>
</dbReference>
<dbReference type="Proteomes" id="UP000232688">
    <property type="component" value="Unassembled WGS sequence"/>
</dbReference>
<dbReference type="InterPro" id="IPR007391">
    <property type="entry name" value="Vancomycin_resist_VanW"/>
</dbReference>
<protein>
    <submittedName>
        <fullName evidence="1">Uncharacterized protein</fullName>
    </submittedName>
</protein>
<gene>
    <name evidence="1" type="ORF">RhiirA1_487002</name>
</gene>
<reference evidence="1 2" key="1">
    <citation type="submission" date="2017-10" db="EMBL/GenBank/DDBJ databases">
        <title>Extensive intraspecific genome diversity in a model arbuscular mycorrhizal fungus.</title>
        <authorList>
            <person name="Chen E.C.H."/>
            <person name="Morin E."/>
            <person name="Baudet D."/>
            <person name="Noel J."/>
            <person name="Ndikumana S."/>
            <person name="Charron P."/>
            <person name="St-Onge C."/>
            <person name="Giorgi J."/>
            <person name="Grigoriev I.V."/>
            <person name="Roux C."/>
            <person name="Martin F.M."/>
            <person name="Corradi N."/>
        </authorList>
    </citation>
    <scope>NUCLEOTIDE SEQUENCE [LARGE SCALE GENOMIC DNA]</scope>
    <source>
        <strain evidence="1 2">A1</strain>
    </source>
</reference>
<comment type="caution">
    <text evidence="1">The sequence shown here is derived from an EMBL/GenBank/DDBJ whole genome shotgun (WGS) entry which is preliminary data.</text>
</comment>
<organism evidence="1 2">
    <name type="scientific">Rhizophagus irregularis</name>
    <dbReference type="NCBI Taxonomy" id="588596"/>
    <lineage>
        <taxon>Eukaryota</taxon>
        <taxon>Fungi</taxon>
        <taxon>Fungi incertae sedis</taxon>
        <taxon>Mucoromycota</taxon>
        <taxon>Glomeromycotina</taxon>
        <taxon>Glomeromycetes</taxon>
        <taxon>Glomerales</taxon>
        <taxon>Glomeraceae</taxon>
        <taxon>Rhizophagus</taxon>
    </lineage>
</organism>
<dbReference type="Pfam" id="PF04294">
    <property type="entry name" value="VanW"/>
    <property type="match status" value="1"/>
</dbReference>
<reference evidence="1 2" key="2">
    <citation type="submission" date="2017-10" db="EMBL/GenBank/DDBJ databases">
        <title>Genome analyses suggest a sexual origin of heterokaryosis in a supposedly ancient asexual fungus.</title>
        <authorList>
            <person name="Corradi N."/>
            <person name="Sedzielewska K."/>
            <person name="Noel J."/>
            <person name="Charron P."/>
            <person name="Farinelli L."/>
            <person name="Marton T."/>
            <person name="Kruger M."/>
            <person name="Pelin A."/>
            <person name="Brachmann A."/>
            <person name="Corradi N."/>
        </authorList>
    </citation>
    <scope>NUCLEOTIDE SEQUENCE [LARGE SCALE GENOMIC DNA]</scope>
    <source>
        <strain evidence="1 2">A1</strain>
    </source>
</reference>
<evidence type="ECO:0000313" key="1">
    <source>
        <dbReference type="EMBL" id="PKC50225.1"/>
    </source>
</evidence>
<accession>A0A2N0QGQ6</accession>
<sequence length="65" mass="7352">HSHSKDVGYVPKGRDATVSFGVLDFVFQNTIGIPFVIRTYYGPGFITVQITTSKENEYILRNLED</sequence>
<proteinExistence type="predicted"/>
<feature type="non-terminal residue" evidence="1">
    <location>
        <position position="1"/>
    </location>
</feature>